<dbReference type="InterPro" id="IPR027417">
    <property type="entry name" value="P-loop_NTPase"/>
</dbReference>
<evidence type="ECO:0000256" key="1">
    <source>
        <dbReference type="ARBA" id="ARBA00022448"/>
    </source>
</evidence>
<dbReference type="InterPro" id="IPR017871">
    <property type="entry name" value="ABC_transporter-like_CS"/>
</dbReference>
<evidence type="ECO:0000256" key="3">
    <source>
        <dbReference type="ARBA" id="ARBA00022840"/>
    </source>
</evidence>
<dbReference type="RefSeq" id="WP_143846988.1">
    <property type="nucleotide sequence ID" value="NZ_VLXZ01000002.1"/>
</dbReference>
<dbReference type="OrthoDB" id="9802264at2"/>
<sequence>MKLEIKNIEKSFYKEGIKTEVLKPTNIQIEKGTFVSVVGPSGCGKSTLFNIIAGLMQPSSGDVLIDGKSSLDQKGRVGYMLQKDLLLPWRSIIHNIILGLEVKGVPKKRAIERAMPLLERYGLKGFEHHFPSELSGGMRQRAALLRTFLYDADIMLLDEPFAALDAQTKGQMQIWLLRMWEDVQKTILFVTHDIDEALYLSDVIYVLSARPGEVKSVLTVELERPRSREVLLTTEFLEMKRTLYELLSQEESREDGHGYNKPKEDQGG</sequence>
<feature type="region of interest" description="Disordered" evidence="4">
    <location>
        <begin position="249"/>
        <end position="268"/>
    </location>
</feature>
<evidence type="ECO:0000256" key="2">
    <source>
        <dbReference type="ARBA" id="ARBA00022741"/>
    </source>
</evidence>
<dbReference type="PANTHER" id="PTHR42788:SF2">
    <property type="entry name" value="ABC TRANSPORTER ATP-BINDING PROTEIN"/>
    <property type="match status" value="1"/>
</dbReference>
<reference evidence="6 7" key="1">
    <citation type="submission" date="2019-07" db="EMBL/GenBank/DDBJ databases">
        <authorList>
            <person name="Park Y.J."/>
            <person name="Jeong S.E."/>
            <person name="Jung H.S."/>
        </authorList>
    </citation>
    <scope>NUCLEOTIDE SEQUENCE [LARGE SCALE GENOMIC DNA]</scope>
    <source>
        <strain evidence="7">P16(2019)</strain>
    </source>
</reference>
<dbReference type="Pfam" id="PF00005">
    <property type="entry name" value="ABC_tran"/>
    <property type="match status" value="1"/>
</dbReference>
<feature type="domain" description="ABC transporter" evidence="5">
    <location>
        <begin position="3"/>
        <end position="234"/>
    </location>
</feature>
<dbReference type="AlphaFoldDB" id="A0A554A1J8"/>
<comment type="caution">
    <text evidence="6">The sequence shown here is derived from an EMBL/GenBank/DDBJ whole genome shotgun (WGS) entry which is preliminary data.</text>
</comment>
<dbReference type="CDD" id="cd03293">
    <property type="entry name" value="ABC_NrtD_SsuB_transporters"/>
    <property type="match status" value="1"/>
</dbReference>
<dbReference type="EMBL" id="VLXZ01000002">
    <property type="protein sequence ID" value="TSB47574.1"/>
    <property type="molecule type" value="Genomic_DNA"/>
</dbReference>
<keyword evidence="7" id="KW-1185">Reference proteome</keyword>
<gene>
    <name evidence="6" type="ORF">FN960_03365</name>
</gene>
<evidence type="ECO:0000259" key="5">
    <source>
        <dbReference type="PROSITE" id="PS50893"/>
    </source>
</evidence>
<proteinExistence type="predicted"/>
<dbReference type="InterPro" id="IPR050166">
    <property type="entry name" value="ABC_transporter_ATP-bind"/>
</dbReference>
<dbReference type="InterPro" id="IPR003439">
    <property type="entry name" value="ABC_transporter-like_ATP-bd"/>
</dbReference>
<protein>
    <submittedName>
        <fullName evidence="6">ABC transporter ATP-binding protein</fullName>
    </submittedName>
</protein>
<feature type="compositionally biased region" description="Basic and acidic residues" evidence="4">
    <location>
        <begin position="250"/>
        <end position="268"/>
    </location>
</feature>
<accession>A0A554A1J8</accession>
<evidence type="ECO:0000313" key="6">
    <source>
        <dbReference type="EMBL" id="TSB47574.1"/>
    </source>
</evidence>
<dbReference type="InterPro" id="IPR003593">
    <property type="entry name" value="AAA+_ATPase"/>
</dbReference>
<dbReference type="PROSITE" id="PS00211">
    <property type="entry name" value="ABC_TRANSPORTER_1"/>
    <property type="match status" value="1"/>
</dbReference>
<dbReference type="SMART" id="SM00382">
    <property type="entry name" value="AAA"/>
    <property type="match status" value="1"/>
</dbReference>
<keyword evidence="3 6" id="KW-0067">ATP-binding</keyword>
<dbReference type="Proteomes" id="UP000318521">
    <property type="component" value="Unassembled WGS sequence"/>
</dbReference>
<dbReference type="PROSITE" id="PS50893">
    <property type="entry name" value="ABC_TRANSPORTER_2"/>
    <property type="match status" value="1"/>
</dbReference>
<dbReference type="PANTHER" id="PTHR42788">
    <property type="entry name" value="TAURINE IMPORT ATP-BINDING PROTEIN-RELATED"/>
    <property type="match status" value="1"/>
</dbReference>
<name>A0A554A1J8_9BACI</name>
<dbReference type="Gene3D" id="3.40.50.300">
    <property type="entry name" value="P-loop containing nucleotide triphosphate hydrolases"/>
    <property type="match status" value="1"/>
</dbReference>
<keyword evidence="2" id="KW-0547">Nucleotide-binding</keyword>
<evidence type="ECO:0000313" key="7">
    <source>
        <dbReference type="Proteomes" id="UP000318521"/>
    </source>
</evidence>
<dbReference type="GO" id="GO:0005524">
    <property type="term" value="F:ATP binding"/>
    <property type="evidence" value="ECO:0007669"/>
    <property type="project" value="UniProtKB-KW"/>
</dbReference>
<keyword evidence="1" id="KW-0813">Transport</keyword>
<dbReference type="GO" id="GO:0016887">
    <property type="term" value="F:ATP hydrolysis activity"/>
    <property type="evidence" value="ECO:0007669"/>
    <property type="project" value="InterPro"/>
</dbReference>
<evidence type="ECO:0000256" key="4">
    <source>
        <dbReference type="SAM" id="MobiDB-lite"/>
    </source>
</evidence>
<organism evidence="6 7">
    <name type="scientific">Alkalicoccobacillus porphyridii</name>
    <dbReference type="NCBI Taxonomy" id="2597270"/>
    <lineage>
        <taxon>Bacteria</taxon>
        <taxon>Bacillati</taxon>
        <taxon>Bacillota</taxon>
        <taxon>Bacilli</taxon>
        <taxon>Bacillales</taxon>
        <taxon>Bacillaceae</taxon>
        <taxon>Alkalicoccobacillus</taxon>
    </lineage>
</organism>
<dbReference type="SUPFAM" id="SSF52540">
    <property type="entry name" value="P-loop containing nucleoside triphosphate hydrolases"/>
    <property type="match status" value="1"/>
</dbReference>